<sequence length="1331" mass="129585">MTMLPGLAAAADWTGAVSNDWATAGNWDTNTVPTAGVDVIINNTGPAPAINGTNEQGRVVVVGSTVDGAALQIFNAGTLASAGAEIGLNNSGSVSVFGAGSAWTLNGNMNVGFLGTGTLNIQDGATVTNNNALLGYHAFGVGTAAVGTGASWASTGNLMVGQGGVGVLNIFTGGTVSAGAFGLGWGAGSAGFATVDGAGSTLTSVGDLYVGFGGTGGLTVTNGGAVTSGGGAALGISADAKGSVTVDGASSTWTATSHVTVGVLGTGTLTISNGGVVTSMGESHVGNGIGGFGTVTIDGAGSSWDNNGDLTIGGFGTGTVNISAGGALSNAEGHIGWEAGSSGSVTVSGAGSSWTNTSFLHVGGAGTGVLNIADGGVVTSGEASIGYLLGGSGAVTLTNGGQWNLTGNLFIGDEGTGTLAIRSGSVVANGEGFIGYAGGDGAVIVDGAGSRWENAGLSVGASGIGELRVSNGGKVSATGGAEVGSDVGSKGLAVVTGTGSALTVSGGLVVGQFGEGALAVADGGAVNAAGLTVAGEVGSRGEVVVTGGGSSIIDSVGTVVGRLGEGRFVVADGGSFASTHLTIGGQADGVGTVVVTGSGSSFTDGVGTVVGREGEGRLVVTDGGSFASMDMRVGFETDGVGTVLISGSSAGVLASTLTVGAKGAGTVTVVNGGGLLTGATSILGEDIDSTGTVTLRGANTIWRYFGEVTLGRAGTGMLTLADGAVLMEDSIFGNVSLHLAQMAGSTGTLNIGAGLGEQAAGAGTLQFGGLDFGAGTGVVNFNHTELDYTFIPSLNGNGTVNHVAGVTKLAADSSGFTGVVNVTGGRLYVNNLLGGDVLVTGGVLGGSGMLGAAIINAGGTVAPGNSIGTLTVADITFNPGSIYEVEVDGAGNSDLIVATGTATLNGGTVNVVPFPDYAFGTTYTILTANTLNGAFDTAVFNGGSLFVTPTLFQDANNVYISLAKNAFTSAAWTPNQQAAAGAADSLGAGNAAYDAILQLTDGTVARAAFDALSGEIHASARTALIEDSRFAREAAIGRLRSAFGNAGAGAVAERPLAETFALWGQGFGAWGSWDGDGNADKLERSIGGFFLGGDAEVADNIRLGVMGGYSRMSFDVDGRMSSGSADTYTLGAYGGGQWGALALRAGAALGWHDIDVRRQVLFTGFADNLSASYDARTVQAFGELGYGIAAGAVRFEPFAGLAYVNLHTDSFAERGGAAALAANGRTSAATFATLGVRAETSVSLGGRDATLRGTIGYRHAFGDVPTSRLFFLAGGNPFTVAGVPIARNALVLDAGLDVALAANATLGLAYGGQFGSGASDQSLKANISVKF</sequence>
<evidence type="ECO:0000313" key="3">
    <source>
        <dbReference type="Proteomes" id="UP000577362"/>
    </source>
</evidence>
<dbReference type="InterPro" id="IPR036709">
    <property type="entry name" value="Autotransporte_beta_dom_sf"/>
</dbReference>
<dbReference type="NCBIfam" id="TIGR04393">
    <property type="entry name" value="rpt_T5SS_PEPC"/>
    <property type="match status" value="11"/>
</dbReference>
<comment type="caution">
    <text evidence="2">The sequence shown here is derived from an EMBL/GenBank/DDBJ whole genome shotgun (WGS) entry which is preliminary data.</text>
</comment>
<accession>A0A840C1X4</accession>
<name>A0A840C1X4_9HYPH</name>
<keyword evidence="3" id="KW-1185">Reference proteome</keyword>
<evidence type="ECO:0000259" key="1">
    <source>
        <dbReference type="PROSITE" id="PS51208"/>
    </source>
</evidence>
<dbReference type="SUPFAM" id="SSF103515">
    <property type="entry name" value="Autotransporter"/>
    <property type="match status" value="1"/>
</dbReference>
<dbReference type="SMART" id="SM00869">
    <property type="entry name" value="Autotransporter"/>
    <property type="match status" value="1"/>
</dbReference>
<dbReference type="PROSITE" id="PS51208">
    <property type="entry name" value="AUTOTRANSPORTER"/>
    <property type="match status" value="1"/>
</dbReference>
<reference evidence="2 3" key="1">
    <citation type="submission" date="2020-08" db="EMBL/GenBank/DDBJ databases">
        <title>Genomic Encyclopedia of Type Strains, Phase IV (KMG-IV): sequencing the most valuable type-strain genomes for metagenomic binning, comparative biology and taxonomic classification.</title>
        <authorList>
            <person name="Goeker M."/>
        </authorList>
    </citation>
    <scope>NUCLEOTIDE SEQUENCE [LARGE SCALE GENOMIC DNA]</scope>
    <source>
        <strain evidence="2 3">DSM 103737</strain>
    </source>
</reference>
<dbReference type="Gene3D" id="2.40.128.130">
    <property type="entry name" value="Autotransporter beta-domain"/>
    <property type="match status" value="1"/>
</dbReference>
<evidence type="ECO:0000313" key="2">
    <source>
        <dbReference type="EMBL" id="MBB4019861.1"/>
    </source>
</evidence>
<gene>
    <name evidence="2" type="ORF">GGR16_004921</name>
</gene>
<dbReference type="NCBIfam" id="TIGR01414">
    <property type="entry name" value="autotrans_barl"/>
    <property type="match status" value="1"/>
</dbReference>
<organism evidence="2 3">
    <name type="scientific">Chelatococcus caeni</name>
    <dbReference type="NCBI Taxonomy" id="1348468"/>
    <lineage>
        <taxon>Bacteria</taxon>
        <taxon>Pseudomonadati</taxon>
        <taxon>Pseudomonadota</taxon>
        <taxon>Alphaproteobacteria</taxon>
        <taxon>Hyphomicrobiales</taxon>
        <taxon>Chelatococcaceae</taxon>
        <taxon>Chelatococcus</taxon>
    </lineage>
</organism>
<dbReference type="InterPro" id="IPR030895">
    <property type="entry name" value="T5SS_PEPC_rpt"/>
</dbReference>
<dbReference type="SUPFAM" id="SSF51126">
    <property type="entry name" value="Pectin lyase-like"/>
    <property type="match status" value="1"/>
</dbReference>
<dbReference type="Pfam" id="PF03797">
    <property type="entry name" value="Autotransporter"/>
    <property type="match status" value="1"/>
</dbReference>
<dbReference type="InterPro" id="IPR005546">
    <property type="entry name" value="Autotransporte_beta"/>
</dbReference>
<dbReference type="InterPro" id="IPR006315">
    <property type="entry name" value="OM_autotransptr_brl_dom"/>
</dbReference>
<protein>
    <submittedName>
        <fullName evidence="2">Outer membrane autotransporter protein</fullName>
    </submittedName>
</protein>
<feature type="domain" description="Autotransporter" evidence="1">
    <location>
        <begin position="1055"/>
        <end position="1331"/>
    </location>
</feature>
<dbReference type="Proteomes" id="UP000577362">
    <property type="component" value="Unassembled WGS sequence"/>
</dbReference>
<dbReference type="EMBL" id="JACIEN010000009">
    <property type="protein sequence ID" value="MBB4019861.1"/>
    <property type="molecule type" value="Genomic_DNA"/>
</dbReference>
<dbReference type="GO" id="GO:0019867">
    <property type="term" value="C:outer membrane"/>
    <property type="evidence" value="ECO:0007669"/>
    <property type="project" value="InterPro"/>
</dbReference>
<dbReference type="InterPro" id="IPR011050">
    <property type="entry name" value="Pectin_lyase_fold/virulence"/>
</dbReference>
<proteinExistence type="predicted"/>